<dbReference type="AlphaFoldDB" id="A0A199UM35"/>
<comment type="caution">
    <text evidence="3">The sequence shown here is derived from an EMBL/GenBank/DDBJ whole genome shotgun (WGS) entry which is preliminary data.</text>
</comment>
<dbReference type="PANTHER" id="PTHR12121">
    <property type="entry name" value="CARBON CATABOLITE REPRESSOR PROTEIN 4"/>
    <property type="match status" value="1"/>
</dbReference>
<dbReference type="Proteomes" id="UP000092600">
    <property type="component" value="Unassembled WGS sequence"/>
</dbReference>
<organism evidence="3 4">
    <name type="scientific">Ananas comosus</name>
    <name type="common">Pineapple</name>
    <name type="synonym">Ananas ananas</name>
    <dbReference type="NCBI Taxonomy" id="4615"/>
    <lineage>
        <taxon>Eukaryota</taxon>
        <taxon>Viridiplantae</taxon>
        <taxon>Streptophyta</taxon>
        <taxon>Embryophyta</taxon>
        <taxon>Tracheophyta</taxon>
        <taxon>Spermatophyta</taxon>
        <taxon>Magnoliopsida</taxon>
        <taxon>Liliopsida</taxon>
        <taxon>Poales</taxon>
        <taxon>Bromeliaceae</taxon>
        <taxon>Bromelioideae</taxon>
        <taxon>Ananas</taxon>
    </lineage>
</organism>
<dbReference type="InterPro" id="IPR005135">
    <property type="entry name" value="Endo/exonuclease/phosphatase"/>
</dbReference>
<evidence type="ECO:0000313" key="3">
    <source>
        <dbReference type="EMBL" id="OAY65799.1"/>
    </source>
</evidence>
<dbReference type="EMBL" id="LSRQ01006666">
    <property type="protein sequence ID" value="OAY65799.1"/>
    <property type="molecule type" value="Genomic_DNA"/>
</dbReference>
<dbReference type="Pfam" id="PF03372">
    <property type="entry name" value="Exo_endo_phos"/>
    <property type="match status" value="1"/>
</dbReference>
<protein>
    <submittedName>
        <fullName evidence="3">Carbon catabolite repressor protein 3</fullName>
    </submittedName>
</protein>
<dbReference type="Gene3D" id="3.60.10.10">
    <property type="entry name" value="Endonuclease/exonuclease/phosphatase"/>
    <property type="match status" value="1"/>
</dbReference>
<accession>A0A199UM35</accession>
<evidence type="ECO:0000313" key="4">
    <source>
        <dbReference type="Proteomes" id="UP000092600"/>
    </source>
</evidence>
<reference evidence="3 4" key="1">
    <citation type="journal article" date="2016" name="DNA Res.">
        <title>The draft genome of MD-2 pineapple using hybrid error correction of long reads.</title>
        <authorList>
            <person name="Redwan R.M."/>
            <person name="Saidin A."/>
            <person name="Kumar S.V."/>
        </authorList>
    </citation>
    <scope>NUCLEOTIDE SEQUENCE [LARGE SCALE GENOMIC DNA]</scope>
    <source>
        <strain evidence="4">cv. MD2</strain>
        <tissue evidence="3">Leaf</tissue>
    </source>
</reference>
<dbReference type="PANTHER" id="PTHR12121:SF82">
    <property type="entry name" value="CARBON CATABOLITE REPRESSOR PROTEIN 4 HOMOLOG 3"/>
    <property type="match status" value="1"/>
</dbReference>
<proteinExistence type="predicted"/>
<sequence length="434" mass="49389">MRRDSSRIRGAETRVPAMGARRALKRRRSESPGLARAAAANAGDSAAPRDRGWYNPDRRKGRNRPPKPYRRWFEAEGDRSLSSSKGDSFLLISYNILGDNNAFNHRDLYWNIPCDIMKWNSRKGLICREIIHWNADLEVDRYEDILVHMKRKEYAGCYKGRSGDAKDGCAIFWKEKRFRLLEEESIDFSSIGLRNNVAQLLVFEVDEASKLVVGNIHVLFNPKRGDIKLGQIRMFLLKADALSRKWDSIPILLAGDFNSTPDSAIYKFLSTSELNISEHDRRHLSGMDNCQFGLYAFPSFLKFKWTNDEVRNATGYSKSEQVKHPLKLRSSYATIQGNARTRGPQGEPLATSYHSKFLGTVDYIWYSTGLECRKVLDTLPIDTLRKTGGLPTKEMGSDHLALVAEFVFTEPSELDHPHSTDDSAEEETIISKSV</sequence>
<feature type="compositionally biased region" description="Basic and acidic residues" evidence="1">
    <location>
        <begin position="1"/>
        <end position="12"/>
    </location>
</feature>
<gene>
    <name evidence="3" type="ORF">ACMD2_00911</name>
</gene>
<dbReference type="SUPFAM" id="SSF56219">
    <property type="entry name" value="DNase I-like"/>
    <property type="match status" value="1"/>
</dbReference>
<feature type="domain" description="Endonuclease/exonuclease/phosphatase" evidence="2">
    <location>
        <begin position="93"/>
        <end position="399"/>
    </location>
</feature>
<feature type="region of interest" description="Disordered" evidence="1">
    <location>
        <begin position="413"/>
        <end position="434"/>
    </location>
</feature>
<feature type="region of interest" description="Disordered" evidence="1">
    <location>
        <begin position="1"/>
        <end position="70"/>
    </location>
</feature>
<evidence type="ECO:0000259" key="2">
    <source>
        <dbReference type="Pfam" id="PF03372"/>
    </source>
</evidence>
<dbReference type="InterPro" id="IPR050410">
    <property type="entry name" value="CCR4/nocturin_mRNA_transcr"/>
</dbReference>
<name>A0A199UM35_ANACO</name>
<dbReference type="GO" id="GO:0000175">
    <property type="term" value="F:3'-5'-RNA exonuclease activity"/>
    <property type="evidence" value="ECO:0007669"/>
    <property type="project" value="TreeGrafter"/>
</dbReference>
<feature type="compositionally biased region" description="Basic and acidic residues" evidence="1">
    <location>
        <begin position="47"/>
        <end position="58"/>
    </location>
</feature>
<evidence type="ECO:0000256" key="1">
    <source>
        <dbReference type="SAM" id="MobiDB-lite"/>
    </source>
</evidence>
<feature type="compositionally biased region" description="Low complexity" evidence="1">
    <location>
        <begin position="31"/>
        <end position="46"/>
    </location>
</feature>
<dbReference type="InterPro" id="IPR036691">
    <property type="entry name" value="Endo/exonu/phosph_ase_sf"/>
</dbReference>
<feature type="compositionally biased region" description="Basic residues" evidence="1">
    <location>
        <begin position="59"/>
        <end position="70"/>
    </location>
</feature>